<feature type="transmembrane region" description="Helical" evidence="7">
    <location>
        <begin position="113"/>
        <end position="135"/>
    </location>
</feature>
<gene>
    <name evidence="8" type="ORF">AVL55_08015</name>
</gene>
<dbReference type="GO" id="GO:0005886">
    <property type="term" value="C:plasma membrane"/>
    <property type="evidence" value="ECO:0007669"/>
    <property type="project" value="UniProtKB-ARBA"/>
</dbReference>
<evidence type="ECO:0000313" key="9">
    <source>
        <dbReference type="Proteomes" id="UP000063991"/>
    </source>
</evidence>
<feature type="transmembrane region" description="Helical" evidence="7">
    <location>
        <begin position="201"/>
        <end position="220"/>
    </location>
</feature>
<evidence type="ECO:0000256" key="4">
    <source>
        <dbReference type="ARBA" id="ARBA00022692"/>
    </source>
</evidence>
<sequence length="525" mass="54650">MSSNHSELLYDLHDSPAFLPSLTAAFQHLLASFVGVITPTLIVTSTLGLTEYTPYLISMALFVSGLGTAIQTKRIGPVGSGLVAIQGTSFAFISALILAGNQVKADGGTPEDVLSLLFGLTMAGAMIEVVFSLFVHKLKRIITPLTTGIVITAIGLSLINVGMTDLAGGFHAADFASTENLAVGLGVLLIIVFLNASTNHWLRLSAIFIGMAIGATYVGITKGLDFSGLASLSVVAIPTPFAFGIAFDITLFLPIALIYLFSAIETAGDLTANSLFCKQPVRGPIYLTRVKGGILGDGVNSLLAGMFNTFPNTTFGQNNGVIQLTGIASRKVGFFVAALFVVIGFFPIVGGVLQAIPKPVLGGATLVMFAMVAVGGLKLLASYALDRRSSLVTACALGMATGVMMVPEALSELPTWLENILLSPVTSAGLTAVILDLTLPGKKPLASPHASAQKVESSTGVAQDTPAYELIHNPKPEGNRRAPKALNEKAVVNHEVVKHSAHSTHILSIDGQPGVTSALFSAKAR</sequence>
<dbReference type="PANTHER" id="PTHR42810">
    <property type="entry name" value="PURINE PERMEASE C1399.01C-RELATED"/>
    <property type="match status" value="1"/>
</dbReference>
<feature type="transmembrane region" description="Helical" evidence="7">
    <location>
        <begin position="332"/>
        <end position="353"/>
    </location>
</feature>
<dbReference type="RefSeq" id="WP_061094752.1">
    <property type="nucleotide sequence ID" value="NZ_CP014323.1"/>
</dbReference>
<dbReference type="PANTHER" id="PTHR42810:SF2">
    <property type="entry name" value="PURINE PERMEASE C1399.01C-RELATED"/>
    <property type="match status" value="1"/>
</dbReference>
<dbReference type="OrthoDB" id="9805749at2"/>
<dbReference type="PROSITE" id="PS01116">
    <property type="entry name" value="XANTH_URACIL_PERMASE"/>
    <property type="match status" value="1"/>
</dbReference>
<feature type="transmembrane region" description="Helical" evidence="7">
    <location>
        <begin position="391"/>
        <end position="410"/>
    </location>
</feature>
<accession>A0A126PYJ2</accession>
<dbReference type="NCBIfam" id="NF037981">
    <property type="entry name" value="NCS2_1"/>
    <property type="match status" value="1"/>
</dbReference>
<organism evidence="8 9">
    <name type="scientific">Alteromonas macleodii</name>
    <name type="common">Pseudoalteromonas macleodii</name>
    <dbReference type="NCBI Taxonomy" id="28108"/>
    <lineage>
        <taxon>Bacteria</taxon>
        <taxon>Pseudomonadati</taxon>
        <taxon>Pseudomonadota</taxon>
        <taxon>Gammaproteobacteria</taxon>
        <taxon>Alteromonadales</taxon>
        <taxon>Alteromonadaceae</taxon>
        <taxon>Alteromonas/Salinimonas group</taxon>
        <taxon>Alteromonas</taxon>
    </lineage>
</organism>
<feature type="transmembrane region" description="Helical" evidence="7">
    <location>
        <begin position="240"/>
        <end position="261"/>
    </location>
</feature>
<feature type="transmembrane region" description="Helical" evidence="7">
    <location>
        <begin position="142"/>
        <end position="163"/>
    </location>
</feature>
<dbReference type="GO" id="GO:0042907">
    <property type="term" value="F:xanthine transmembrane transporter activity"/>
    <property type="evidence" value="ECO:0007669"/>
    <property type="project" value="TreeGrafter"/>
</dbReference>
<comment type="similarity">
    <text evidence="2">Belongs to the nucleobase:cation symporter-2 (NCS2) (TC 2.A.40) family.</text>
</comment>
<reference evidence="8 9" key="1">
    <citation type="submission" date="2015-12" db="EMBL/GenBank/DDBJ databases">
        <authorList>
            <person name="Shamseldin A."/>
            <person name="Moawad H."/>
            <person name="Abd El-Rahim W.M."/>
            <person name="Sadowsky M.J."/>
        </authorList>
    </citation>
    <scope>NUCLEOTIDE SEQUENCE [LARGE SCALE GENOMIC DNA]</scope>
    <source>
        <strain evidence="8 9">D7</strain>
    </source>
</reference>
<dbReference type="EMBL" id="CP014323">
    <property type="protein sequence ID" value="AMJ98106.1"/>
    <property type="molecule type" value="Genomic_DNA"/>
</dbReference>
<dbReference type="NCBIfam" id="TIGR00801">
    <property type="entry name" value="ncs2"/>
    <property type="match status" value="1"/>
</dbReference>
<evidence type="ECO:0000256" key="6">
    <source>
        <dbReference type="ARBA" id="ARBA00023136"/>
    </source>
</evidence>
<dbReference type="Pfam" id="PF00860">
    <property type="entry name" value="Xan_ur_permease"/>
    <property type="match status" value="1"/>
</dbReference>
<proteinExistence type="inferred from homology"/>
<keyword evidence="6 7" id="KW-0472">Membrane</keyword>
<evidence type="ECO:0000256" key="7">
    <source>
        <dbReference type="SAM" id="Phobius"/>
    </source>
</evidence>
<protein>
    <submittedName>
        <fullName evidence="8">Xanthine permease XanP</fullName>
    </submittedName>
</protein>
<feature type="transmembrane region" description="Helical" evidence="7">
    <location>
        <begin position="82"/>
        <end position="101"/>
    </location>
</feature>
<keyword evidence="3" id="KW-0813">Transport</keyword>
<evidence type="ECO:0000256" key="3">
    <source>
        <dbReference type="ARBA" id="ARBA00022448"/>
    </source>
</evidence>
<feature type="transmembrane region" description="Helical" evidence="7">
    <location>
        <begin position="175"/>
        <end position="194"/>
    </location>
</feature>
<evidence type="ECO:0000256" key="5">
    <source>
        <dbReference type="ARBA" id="ARBA00022989"/>
    </source>
</evidence>
<comment type="subcellular location">
    <subcellularLocation>
        <location evidence="1">Membrane</location>
        <topology evidence="1">Multi-pass membrane protein</topology>
    </subcellularLocation>
</comment>
<evidence type="ECO:0000256" key="2">
    <source>
        <dbReference type="ARBA" id="ARBA00008821"/>
    </source>
</evidence>
<dbReference type="InterPro" id="IPR006042">
    <property type="entry name" value="Xan_ur_permease"/>
</dbReference>
<feature type="transmembrane region" description="Helical" evidence="7">
    <location>
        <begin position="359"/>
        <end position="379"/>
    </location>
</feature>
<name>A0A126PYJ2_ALTMA</name>
<keyword evidence="4 7" id="KW-0812">Transmembrane</keyword>
<evidence type="ECO:0000256" key="1">
    <source>
        <dbReference type="ARBA" id="ARBA00004141"/>
    </source>
</evidence>
<evidence type="ECO:0000313" key="8">
    <source>
        <dbReference type="EMBL" id="AMJ98106.1"/>
    </source>
</evidence>
<dbReference type="Proteomes" id="UP000063991">
    <property type="component" value="Chromosome"/>
</dbReference>
<keyword evidence="5 7" id="KW-1133">Transmembrane helix</keyword>
<dbReference type="InterPro" id="IPR006043">
    <property type="entry name" value="NCS2"/>
</dbReference>
<dbReference type="AlphaFoldDB" id="A0A126PYJ2"/>